<accession>A0ABW9J2R0</accession>
<feature type="transmembrane region" description="Helical" evidence="1">
    <location>
        <begin position="74"/>
        <end position="96"/>
    </location>
</feature>
<protein>
    <recommendedName>
        <fullName evidence="4">DUF4199 domain-containing protein</fullName>
    </recommendedName>
</protein>
<comment type="caution">
    <text evidence="2">The sequence shown here is derived from an EMBL/GenBank/DDBJ whole genome shotgun (WGS) entry which is preliminary data.</text>
</comment>
<proteinExistence type="predicted"/>
<keyword evidence="1" id="KW-0472">Membrane</keyword>
<dbReference type="Proteomes" id="UP001517247">
    <property type="component" value="Unassembled WGS sequence"/>
</dbReference>
<evidence type="ECO:0000256" key="1">
    <source>
        <dbReference type="SAM" id="Phobius"/>
    </source>
</evidence>
<feature type="transmembrane region" description="Helical" evidence="1">
    <location>
        <begin position="44"/>
        <end position="62"/>
    </location>
</feature>
<dbReference type="RefSeq" id="WP_138721569.1">
    <property type="nucleotide sequence ID" value="NZ_SSHJ02000001.1"/>
</dbReference>
<feature type="transmembrane region" description="Helical" evidence="1">
    <location>
        <begin position="157"/>
        <end position="177"/>
    </location>
</feature>
<keyword evidence="1" id="KW-0812">Transmembrane</keyword>
<gene>
    <name evidence="2" type="ORF">E6A44_002475</name>
</gene>
<reference evidence="2 3" key="1">
    <citation type="submission" date="2024-12" db="EMBL/GenBank/DDBJ databases">
        <authorList>
            <person name="Hu S."/>
        </authorList>
    </citation>
    <scope>NUCLEOTIDE SEQUENCE [LARGE SCALE GENOMIC DNA]</scope>
    <source>
        <strain evidence="2 3">THG-T11</strain>
    </source>
</reference>
<evidence type="ECO:0000313" key="2">
    <source>
        <dbReference type="EMBL" id="MFN0254415.1"/>
    </source>
</evidence>
<keyword evidence="1" id="KW-1133">Transmembrane helix</keyword>
<name>A0ABW9J2R0_9SPHI</name>
<evidence type="ECO:0000313" key="3">
    <source>
        <dbReference type="Proteomes" id="UP001517247"/>
    </source>
</evidence>
<dbReference type="EMBL" id="SSHJ02000001">
    <property type="protein sequence ID" value="MFN0254415.1"/>
    <property type="molecule type" value="Genomic_DNA"/>
</dbReference>
<evidence type="ECO:0008006" key="4">
    <source>
        <dbReference type="Google" id="ProtNLM"/>
    </source>
</evidence>
<sequence length="285" mass="31981">MADKYISSGVASPSGVLKTILFGILAAFILPIIYIILVRLVPNIWFNAICAMLFGMGLAYFIDLGIKIGKIRNFKIAISIAIFCGLLAFYVQWVVFDTIMYSAKGFTFNLSAEDFKILLKDAFYLFTHPGVLFQEIINLNEIGTFRIKGSSTVSGGMLWLVWLGELVVILGAVLITVGNGQVTKPFSETYDKWLEQRKLVSRINYIHSKDDFLIALSNKNTDLLRHNPELLDHQNFAEVVVFELPGEPAKFVNIINVENTADKKGKITTKKKNMFTNLRVANIEV</sequence>
<keyword evidence="3" id="KW-1185">Reference proteome</keyword>
<feature type="transmembrane region" description="Helical" evidence="1">
    <location>
        <begin position="20"/>
        <end position="38"/>
    </location>
</feature>
<organism evidence="2 3">
    <name type="scientific">Pedobacter ureilyticus</name>
    <dbReference type="NCBI Taxonomy" id="1393051"/>
    <lineage>
        <taxon>Bacteria</taxon>
        <taxon>Pseudomonadati</taxon>
        <taxon>Bacteroidota</taxon>
        <taxon>Sphingobacteriia</taxon>
        <taxon>Sphingobacteriales</taxon>
        <taxon>Sphingobacteriaceae</taxon>
        <taxon>Pedobacter</taxon>
    </lineage>
</organism>